<dbReference type="PANTHER" id="PTHR43176">
    <property type="entry name" value="3-HYDROXYISOBUTYRYL-COA HYDROLASE-RELATED"/>
    <property type="match status" value="1"/>
</dbReference>
<feature type="domain" description="Enoyl-CoA hydratase/isomerase" evidence="5">
    <location>
        <begin position="62"/>
        <end position="394"/>
    </location>
</feature>
<evidence type="ECO:0000313" key="6">
    <source>
        <dbReference type="EMBL" id="KAL3700234.1"/>
    </source>
</evidence>
<protein>
    <recommendedName>
        <fullName evidence="2 4">3-hydroxyisobutyryl-CoA hydrolase</fullName>
        <shortName evidence="4">HIB-CoA hydrolase</shortName>
        <shortName evidence="4">HIBYL-CoA-H</shortName>
        <ecNumber evidence="2 4">3.1.2.4</ecNumber>
    </recommendedName>
    <alternativeName>
        <fullName evidence="4">3-hydroxyisobutyryl-coenzyme A hydrolase</fullName>
    </alternativeName>
</protein>
<dbReference type="GO" id="GO:0003860">
    <property type="term" value="F:3-hydroxyisobutyryl-CoA hydrolase activity"/>
    <property type="evidence" value="ECO:0007669"/>
    <property type="project" value="UniProtKB-UniRule"/>
</dbReference>
<evidence type="ECO:0000256" key="2">
    <source>
        <dbReference type="ARBA" id="ARBA00011915"/>
    </source>
</evidence>
<dbReference type="Pfam" id="PF16113">
    <property type="entry name" value="ECH_2"/>
    <property type="match status" value="1"/>
</dbReference>
<comment type="similarity">
    <text evidence="4">Belongs to the enoyl-CoA hydratase/isomerase family.</text>
</comment>
<organism evidence="6 7">
    <name type="scientific">Riccia sorocarpa</name>
    <dbReference type="NCBI Taxonomy" id="122646"/>
    <lineage>
        <taxon>Eukaryota</taxon>
        <taxon>Viridiplantae</taxon>
        <taxon>Streptophyta</taxon>
        <taxon>Embryophyta</taxon>
        <taxon>Marchantiophyta</taxon>
        <taxon>Marchantiopsida</taxon>
        <taxon>Marchantiidae</taxon>
        <taxon>Marchantiales</taxon>
        <taxon>Ricciaceae</taxon>
        <taxon>Riccia</taxon>
    </lineage>
</organism>
<accession>A0ABD3IFE2</accession>
<name>A0ABD3IFE2_9MARC</name>
<sequence length="450" mass="50144">MRGVQALRSLSLERFRGGVAAAAADFGKLSLNRTTVRLASSDSMTSPSVADEILTDEKFSTKIAILNRPSKLNALTLYHVTRLRELYTDWEKDPYVRLVIIKGNGRGFCAGGDVADVYRLGKAGKRAEGIEFFKEEYRLNYLIGTYKKPHVALLNGVVMGGGTGISVHGTFRVATEKTVFAMPETAIGLHPDVGASYYLSRLPGHLGEYLGLTATRLDGADMVACSLATHFVPSHRLEMLEERLGSLNTDDPAVISSAIDEYCDIVHLSEKSPLHRRQEIDTCFGRSSAEEIVRKIEAGLESGNPWYQETLDKLKKGSPLSLKVTLRSVREGRRQHLFQCLQREYRLSVHAVESKYSNDFSEGCRAVLVDKDNAPKWNPPTPEQVTSEIVDYQFSPVGEDLGGELELPVEEREPKIKQSSYAPFCIYIDALLLMRYRSEALWYASLEVLN</sequence>
<dbReference type="Gene3D" id="3.90.226.10">
    <property type="entry name" value="2-enoyl-CoA Hydratase, Chain A, domain 1"/>
    <property type="match status" value="1"/>
</dbReference>
<evidence type="ECO:0000256" key="1">
    <source>
        <dbReference type="ARBA" id="ARBA00001709"/>
    </source>
</evidence>
<gene>
    <name evidence="6" type="ORF">R1sor_018256</name>
</gene>
<dbReference type="Proteomes" id="UP001633002">
    <property type="component" value="Unassembled WGS sequence"/>
</dbReference>
<evidence type="ECO:0000256" key="3">
    <source>
        <dbReference type="ARBA" id="ARBA00022801"/>
    </source>
</evidence>
<comment type="pathway">
    <text evidence="4">Amino-acid degradation; L-valine degradation.</text>
</comment>
<dbReference type="GO" id="GO:0006574">
    <property type="term" value="P:L-valine catabolic process"/>
    <property type="evidence" value="ECO:0007669"/>
    <property type="project" value="UniProtKB-UniRule"/>
</dbReference>
<keyword evidence="7" id="KW-1185">Reference proteome</keyword>
<proteinExistence type="inferred from homology"/>
<dbReference type="NCBIfam" id="NF004127">
    <property type="entry name" value="PRK05617.1"/>
    <property type="match status" value="1"/>
</dbReference>
<evidence type="ECO:0000259" key="5">
    <source>
        <dbReference type="Pfam" id="PF16113"/>
    </source>
</evidence>
<evidence type="ECO:0000313" key="7">
    <source>
        <dbReference type="Proteomes" id="UP001633002"/>
    </source>
</evidence>
<dbReference type="InterPro" id="IPR032259">
    <property type="entry name" value="HIBYL-CoA-H"/>
</dbReference>
<comment type="caution">
    <text evidence="6">The sequence shown here is derived from an EMBL/GenBank/DDBJ whole genome shotgun (WGS) entry which is preliminary data.</text>
</comment>
<dbReference type="SUPFAM" id="SSF52096">
    <property type="entry name" value="ClpP/crotonase"/>
    <property type="match status" value="1"/>
</dbReference>
<dbReference type="FunFam" id="3.90.226.10:FF:000027">
    <property type="entry name" value="Probable 3-hydroxyisobutyryl-CoA hydrolase 2"/>
    <property type="match status" value="1"/>
</dbReference>
<dbReference type="EC" id="3.1.2.4" evidence="2 4"/>
<evidence type="ECO:0000256" key="4">
    <source>
        <dbReference type="RuleBase" id="RU369070"/>
    </source>
</evidence>
<dbReference type="AlphaFoldDB" id="A0ABD3IFE2"/>
<comment type="function">
    <text evidence="4">Hydrolyzes 3-hydroxyisobutyryl-CoA (HIBYL-CoA), a saline catabolite. Has high activity toward isobutyryl-CoA. Could be an isobutyryl-CoA dehydrogenase that functions in valine catabolism.</text>
</comment>
<dbReference type="EMBL" id="JBJQOH010000001">
    <property type="protein sequence ID" value="KAL3700234.1"/>
    <property type="molecule type" value="Genomic_DNA"/>
</dbReference>
<reference evidence="6 7" key="1">
    <citation type="submission" date="2024-09" db="EMBL/GenBank/DDBJ databases">
        <title>Chromosome-scale assembly of Riccia sorocarpa.</title>
        <authorList>
            <person name="Paukszto L."/>
        </authorList>
    </citation>
    <scope>NUCLEOTIDE SEQUENCE [LARGE SCALE GENOMIC DNA]</scope>
    <source>
        <strain evidence="6">LP-2024</strain>
        <tissue evidence="6">Aerial parts of the thallus</tissue>
    </source>
</reference>
<comment type="catalytic activity">
    <reaction evidence="1 4">
        <text>3-hydroxy-2-methylpropanoyl-CoA + H2O = 3-hydroxy-2-methylpropanoate + CoA + H(+)</text>
        <dbReference type="Rhea" id="RHEA:20888"/>
        <dbReference type="ChEBI" id="CHEBI:11805"/>
        <dbReference type="ChEBI" id="CHEBI:15377"/>
        <dbReference type="ChEBI" id="CHEBI:15378"/>
        <dbReference type="ChEBI" id="CHEBI:57287"/>
        <dbReference type="ChEBI" id="CHEBI:57340"/>
        <dbReference type="EC" id="3.1.2.4"/>
    </reaction>
</comment>
<dbReference type="InterPro" id="IPR029045">
    <property type="entry name" value="ClpP/crotonase-like_dom_sf"/>
</dbReference>
<dbReference type="InterPro" id="IPR045004">
    <property type="entry name" value="ECH_dom"/>
</dbReference>
<dbReference type="PANTHER" id="PTHR43176:SF3">
    <property type="entry name" value="3-HYDROXYISOBUTYRYL-COA HYDROLASE, MITOCHONDRIAL"/>
    <property type="match status" value="1"/>
</dbReference>
<keyword evidence="3 4" id="KW-0378">Hydrolase</keyword>
<dbReference type="CDD" id="cd06558">
    <property type="entry name" value="crotonase-like"/>
    <property type="match status" value="1"/>
</dbReference>